<accession>A0A2V3IRZ9</accession>
<proteinExistence type="predicted"/>
<keyword evidence="2" id="KW-1185">Reference proteome</keyword>
<comment type="caution">
    <text evidence="1">The sequence shown here is derived from an EMBL/GenBank/DDBJ whole genome shotgun (WGS) entry which is preliminary data.</text>
</comment>
<reference evidence="1 2" key="1">
    <citation type="journal article" date="2018" name="Mol. Biol. Evol.">
        <title>Analysis of the draft genome of the red seaweed Gracilariopsis chorda provides insights into genome size evolution in Rhodophyta.</title>
        <authorList>
            <person name="Lee J."/>
            <person name="Yang E.C."/>
            <person name="Graf L."/>
            <person name="Yang J.H."/>
            <person name="Qiu H."/>
            <person name="Zel Zion U."/>
            <person name="Chan C.X."/>
            <person name="Stephens T.G."/>
            <person name="Weber A.P.M."/>
            <person name="Boo G.H."/>
            <person name="Boo S.M."/>
            <person name="Kim K.M."/>
            <person name="Shin Y."/>
            <person name="Jung M."/>
            <person name="Lee S.J."/>
            <person name="Yim H.S."/>
            <person name="Lee J.H."/>
            <person name="Bhattacharya D."/>
            <person name="Yoon H.S."/>
        </authorList>
    </citation>
    <scope>NUCLEOTIDE SEQUENCE [LARGE SCALE GENOMIC DNA]</scope>
    <source>
        <strain evidence="1 2">SKKU-2015</strain>
        <tissue evidence="1">Whole body</tissue>
    </source>
</reference>
<dbReference type="EMBL" id="NBIV01000078">
    <property type="protein sequence ID" value="PXF44906.1"/>
    <property type="molecule type" value="Genomic_DNA"/>
</dbReference>
<evidence type="ECO:0000313" key="1">
    <source>
        <dbReference type="EMBL" id="PXF44906.1"/>
    </source>
</evidence>
<gene>
    <name evidence="1" type="ORF">BWQ96_05326</name>
</gene>
<organism evidence="1 2">
    <name type="scientific">Gracilariopsis chorda</name>
    <dbReference type="NCBI Taxonomy" id="448386"/>
    <lineage>
        <taxon>Eukaryota</taxon>
        <taxon>Rhodophyta</taxon>
        <taxon>Florideophyceae</taxon>
        <taxon>Rhodymeniophycidae</taxon>
        <taxon>Gracilariales</taxon>
        <taxon>Gracilariaceae</taxon>
        <taxon>Gracilariopsis</taxon>
    </lineage>
</organism>
<name>A0A2V3IRZ9_9FLOR</name>
<dbReference type="Proteomes" id="UP000247409">
    <property type="component" value="Unassembled WGS sequence"/>
</dbReference>
<evidence type="ECO:0000313" key="2">
    <source>
        <dbReference type="Proteomes" id="UP000247409"/>
    </source>
</evidence>
<dbReference type="AlphaFoldDB" id="A0A2V3IRZ9"/>
<sequence length="82" mass="9195">MASLQNDLSAAHVLSEVVNLLHDECYKDAVEAEEQVVDTNEEFEAFQMLTTTSDTDMEEIRPQDEAISVHFADEPQAVARIL</sequence>
<protein>
    <submittedName>
        <fullName evidence="1">Uncharacterized protein</fullName>
    </submittedName>
</protein>